<dbReference type="Proteomes" id="UP001054945">
    <property type="component" value="Unassembled WGS sequence"/>
</dbReference>
<dbReference type="EMBL" id="BPLR01011747">
    <property type="protein sequence ID" value="GIY48749.1"/>
    <property type="molecule type" value="Genomic_DNA"/>
</dbReference>
<comment type="caution">
    <text evidence="2">The sequence shown here is derived from an EMBL/GenBank/DDBJ whole genome shotgun (WGS) entry which is preliminary data.</text>
</comment>
<proteinExistence type="predicted"/>
<organism evidence="2 3">
    <name type="scientific">Caerostris extrusa</name>
    <name type="common">Bark spider</name>
    <name type="synonym">Caerostris bankana</name>
    <dbReference type="NCBI Taxonomy" id="172846"/>
    <lineage>
        <taxon>Eukaryota</taxon>
        <taxon>Metazoa</taxon>
        <taxon>Ecdysozoa</taxon>
        <taxon>Arthropoda</taxon>
        <taxon>Chelicerata</taxon>
        <taxon>Arachnida</taxon>
        <taxon>Araneae</taxon>
        <taxon>Araneomorphae</taxon>
        <taxon>Entelegynae</taxon>
        <taxon>Araneoidea</taxon>
        <taxon>Araneidae</taxon>
        <taxon>Caerostris</taxon>
    </lineage>
</organism>
<evidence type="ECO:0000313" key="2">
    <source>
        <dbReference type="EMBL" id="GIY48749.1"/>
    </source>
</evidence>
<protein>
    <submittedName>
        <fullName evidence="2">Uncharacterized protein</fullName>
    </submittedName>
</protein>
<feature type="region of interest" description="Disordered" evidence="1">
    <location>
        <begin position="62"/>
        <end position="85"/>
    </location>
</feature>
<feature type="compositionally biased region" description="Polar residues" evidence="1">
    <location>
        <begin position="71"/>
        <end position="85"/>
    </location>
</feature>
<keyword evidence="3" id="KW-1185">Reference proteome</keyword>
<name>A0AAV4TSE1_CAEEX</name>
<reference evidence="2 3" key="1">
    <citation type="submission" date="2021-06" db="EMBL/GenBank/DDBJ databases">
        <title>Caerostris extrusa draft genome.</title>
        <authorList>
            <person name="Kono N."/>
            <person name="Arakawa K."/>
        </authorList>
    </citation>
    <scope>NUCLEOTIDE SEQUENCE [LARGE SCALE GENOMIC DNA]</scope>
</reference>
<dbReference type="AlphaFoldDB" id="A0AAV4TSE1"/>
<gene>
    <name evidence="2" type="ORF">CEXT_53511</name>
</gene>
<evidence type="ECO:0000313" key="3">
    <source>
        <dbReference type="Proteomes" id="UP001054945"/>
    </source>
</evidence>
<sequence length="85" mass="9214">MIVTVAEKLVSSHKTEPIHGVATYISSPPLPPTTLAVIYVLTAWIRYVIGYPMAPAFSRLSYPENEKTGKNETGNEIGSSLSSAY</sequence>
<accession>A0AAV4TSE1</accession>
<evidence type="ECO:0000256" key="1">
    <source>
        <dbReference type="SAM" id="MobiDB-lite"/>
    </source>
</evidence>